<dbReference type="OrthoDB" id="5073669at2"/>
<reference evidence="3 4" key="1">
    <citation type="submission" date="2019-03" db="EMBL/GenBank/DDBJ databases">
        <title>Diversity of the mouse oral microbiome.</title>
        <authorList>
            <person name="Joseph S."/>
            <person name="Aduse-Opoku J."/>
            <person name="Curtis M."/>
            <person name="Wade W."/>
            <person name="Hashim A."/>
        </authorList>
    </citation>
    <scope>NUCLEOTIDE SEQUENCE [LARGE SCALE GENOMIC DNA]</scope>
    <source>
        <strain evidence="3 4">P1012</strain>
    </source>
</reference>
<feature type="region of interest" description="Disordered" evidence="1">
    <location>
        <begin position="42"/>
        <end position="62"/>
    </location>
</feature>
<evidence type="ECO:0000313" key="4">
    <source>
        <dbReference type="Proteomes" id="UP000298358"/>
    </source>
</evidence>
<evidence type="ECO:0000256" key="1">
    <source>
        <dbReference type="SAM" id="MobiDB-lite"/>
    </source>
</evidence>
<dbReference type="RefSeq" id="WP_135112601.1">
    <property type="nucleotide sequence ID" value="NZ_JADGLL010000002.1"/>
</dbReference>
<keyword evidence="2" id="KW-0472">Membrane</keyword>
<keyword evidence="2" id="KW-0812">Transmembrane</keyword>
<feature type="region of interest" description="Disordered" evidence="1">
    <location>
        <begin position="109"/>
        <end position="133"/>
    </location>
</feature>
<feature type="compositionally biased region" description="Pro residues" evidence="1">
    <location>
        <begin position="115"/>
        <end position="130"/>
    </location>
</feature>
<evidence type="ECO:0000256" key="2">
    <source>
        <dbReference type="SAM" id="Phobius"/>
    </source>
</evidence>
<evidence type="ECO:0000313" key="3">
    <source>
        <dbReference type="EMBL" id="TFU34430.1"/>
    </source>
</evidence>
<comment type="caution">
    <text evidence="3">The sequence shown here is derived from an EMBL/GenBank/DDBJ whole genome shotgun (WGS) entry which is preliminary data.</text>
</comment>
<protein>
    <submittedName>
        <fullName evidence="3">Uncharacterized protein</fullName>
    </submittedName>
</protein>
<organism evidence="3 4">
    <name type="scientific">Microbacterium paludicola</name>
    <dbReference type="NCBI Taxonomy" id="300019"/>
    <lineage>
        <taxon>Bacteria</taxon>
        <taxon>Bacillati</taxon>
        <taxon>Actinomycetota</taxon>
        <taxon>Actinomycetes</taxon>
        <taxon>Micrococcales</taxon>
        <taxon>Microbacteriaceae</taxon>
        <taxon>Microbacterium</taxon>
    </lineage>
</organism>
<proteinExistence type="predicted"/>
<dbReference type="EMBL" id="SPQB01000002">
    <property type="protein sequence ID" value="TFU34430.1"/>
    <property type="molecule type" value="Genomic_DNA"/>
</dbReference>
<gene>
    <name evidence="3" type="ORF">E4U02_01945</name>
</gene>
<dbReference type="AlphaFoldDB" id="A0A4Y9G170"/>
<keyword evidence="2" id="KW-1133">Transmembrane helix</keyword>
<sequence>MDSLTFVRDLGDDARRPTAAELAAARARLMVEIERESSAAPVAIGSRSGRHTARDSRRGDALAPVTPLERQTSRGRRIGAIALAAAVTVGVAAAAIGGVTLLRELAPDDRVAGPTPTPTADPTTAPPVLPDPSDRAAWIITEDGTGPFTVGMPWSDAVAAGTEVGWDMSAAQGENCVPWFGSPAGEGPALNVYGSEGTVFAITVSPYVDDAGRLDPADADLGPRTAGGVSPYDTIDDVRAAHPQVVDSEVTQGSSAYATLDADGAGSMIHFGYRAGAPDQVFAVGDLETIQINAFGQPIIELEGCMRGAGEGGEGEGSGGDAGSGVTLTPDGIAEFAVGAPLTEAARAGLVIDRSCAESFWAPSGEHPANEGWPYASAVDVPPAFGIRTSDGEAGGEIELIEVLAPTLQTAEGIGLGSTIDDLRAAYPAAEEILAADPDGGEPLGYAGYSVAGAQGHMMFTVVTDAAWDPQRVGQVVSILIAPDDGTVTGPVWGEPIIGCVLS</sequence>
<dbReference type="Proteomes" id="UP000298358">
    <property type="component" value="Unassembled WGS sequence"/>
</dbReference>
<keyword evidence="4" id="KW-1185">Reference proteome</keyword>
<feature type="transmembrane region" description="Helical" evidence="2">
    <location>
        <begin position="78"/>
        <end position="102"/>
    </location>
</feature>
<accession>A0A4Y9G170</accession>
<name>A0A4Y9G170_9MICO</name>